<organism evidence="1">
    <name type="scientific">marine metagenome</name>
    <dbReference type="NCBI Taxonomy" id="408172"/>
    <lineage>
        <taxon>unclassified sequences</taxon>
        <taxon>metagenomes</taxon>
        <taxon>ecological metagenomes</taxon>
    </lineage>
</organism>
<evidence type="ECO:0000313" key="1">
    <source>
        <dbReference type="EMBL" id="SVA98010.1"/>
    </source>
</evidence>
<dbReference type="AlphaFoldDB" id="A0A382A939"/>
<sequence length="36" mass="4001">MIAIATTATTIAAFDKSKPVSMTNLLRNKIKILYFN</sequence>
<name>A0A382A939_9ZZZZ</name>
<reference evidence="1" key="1">
    <citation type="submission" date="2018-05" db="EMBL/GenBank/DDBJ databases">
        <authorList>
            <person name="Lanie J.A."/>
            <person name="Ng W.-L."/>
            <person name="Kazmierczak K.M."/>
            <person name="Andrzejewski T.M."/>
            <person name="Davidsen T.M."/>
            <person name="Wayne K.J."/>
            <person name="Tettelin H."/>
            <person name="Glass J.I."/>
            <person name="Rusch D."/>
            <person name="Podicherti R."/>
            <person name="Tsui H.-C.T."/>
            <person name="Winkler M.E."/>
        </authorList>
    </citation>
    <scope>NUCLEOTIDE SEQUENCE</scope>
</reference>
<accession>A0A382A939</accession>
<protein>
    <submittedName>
        <fullName evidence="1">Uncharacterized protein</fullName>
    </submittedName>
</protein>
<gene>
    <name evidence="1" type="ORF">METZ01_LOCUS150864</name>
</gene>
<dbReference type="EMBL" id="UINC01024421">
    <property type="protein sequence ID" value="SVA98010.1"/>
    <property type="molecule type" value="Genomic_DNA"/>
</dbReference>
<proteinExistence type="predicted"/>